<evidence type="ECO:0000313" key="1">
    <source>
        <dbReference type="Ensembl" id="ENSOARP00020051709.1"/>
    </source>
</evidence>
<reference evidence="1" key="3">
    <citation type="submission" date="2025-09" db="UniProtKB">
        <authorList>
            <consortium name="Ensembl"/>
        </authorList>
    </citation>
    <scope>IDENTIFICATION</scope>
</reference>
<protein>
    <submittedName>
        <fullName evidence="1">Uncharacterized protein</fullName>
    </submittedName>
</protein>
<proteinExistence type="predicted"/>
<sequence length="136" mass="14898">PPSGRGPGSGRWRGTCCTLCTSWATPSSGSSAPTSSSGWCGPARPSPRILCSSGSRWSSNRRRDHRNVRIKQPDYKVAYVQLAHGQTFTFPDLFPKGKRPGGSSVDEDLQDQVLEEQRRRQSPDPRRGGVPGWFGL</sequence>
<name>A0AC11E4G7_SHEEP</name>
<reference evidence="1" key="2">
    <citation type="submission" date="2025-08" db="UniProtKB">
        <authorList>
            <consortium name="Ensembl"/>
        </authorList>
    </citation>
    <scope>IDENTIFICATION</scope>
</reference>
<organism evidence="1">
    <name type="scientific">Ovis aries</name>
    <name type="common">Sheep</name>
    <dbReference type="NCBI Taxonomy" id="9940"/>
    <lineage>
        <taxon>Eukaryota</taxon>
        <taxon>Metazoa</taxon>
        <taxon>Chordata</taxon>
        <taxon>Craniata</taxon>
        <taxon>Vertebrata</taxon>
        <taxon>Euteleostomi</taxon>
        <taxon>Mammalia</taxon>
        <taxon>Eutheria</taxon>
        <taxon>Laurasiatheria</taxon>
        <taxon>Artiodactyla</taxon>
        <taxon>Ruminantia</taxon>
        <taxon>Pecora</taxon>
        <taxon>Bovidae</taxon>
        <taxon>Caprinae</taxon>
        <taxon>Ovis</taxon>
    </lineage>
</organism>
<gene>
    <name evidence="1" type="primary">MRPL23</name>
</gene>
<dbReference type="Ensembl" id="ENSOART00020057136.1">
    <property type="protein sequence ID" value="ENSOARP00020051709.1"/>
    <property type="gene ID" value="ENSOARG00020007966.2"/>
</dbReference>
<reference evidence="1" key="1">
    <citation type="submission" date="2020-11" db="EMBL/GenBank/DDBJ databases">
        <authorList>
            <person name="Davenport K.M."/>
            <person name="Bickhart D.M."/>
            <person name="Smith T.P.L."/>
            <person name="Murdoch B.M."/>
            <person name="Rosen B.D."/>
        </authorList>
    </citation>
    <scope>NUCLEOTIDE SEQUENCE [LARGE SCALE GENOMIC DNA]</scope>
    <source>
        <strain evidence="1">OAR_USU_Benz2616</strain>
    </source>
</reference>
<accession>A0AC11E4G7</accession>